<keyword evidence="1 4" id="KW-0808">Transferase</keyword>
<feature type="domain" description="N-acetyltransferase" evidence="3">
    <location>
        <begin position="26"/>
        <end position="184"/>
    </location>
</feature>
<name>A0A3S4BH43_9MICO</name>
<dbReference type="InterPro" id="IPR000182">
    <property type="entry name" value="GNAT_dom"/>
</dbReference>
<dbReference type="Gene3D" id="3.40.630.30">
    <property type="match status" value="1"/>
</dbReference>
<dbReference type="OrthoDB" id="9799092at2"/>
<keyword evidence="2" id="KW-0012">Acyltransferase</keyword>
<dbReference type="CDD" id="cd04301">
    <property type="entry name" value="NAT_SF"/>
    <property type="match status" value="1"/>
</dbReference>
<evidence type="ECO:0000259" key="3">
    <source>
        <dbReference type="PROSITE" id="PS51186"/>
    </source>
</evidence>
<dbReference type="EMBL" id="RZNB01000004">
    <property type="protein sequence ID" value="RWZ49965.1"/>
    <property type="molecule type" value="Genomic_DNA"/>
</dbReference>
<dbReference type="Proteomes" id="UP000288547">
    <property type="component" value="Unassembled WGS sequence"/>
</dbReference>
<reference evidence="4 5" key="1">
    <citation type="submission" date="2018-12" db="EMBL/GenBank/DDBJ databases">
        <authorList>
            <person name="Li F."/>
        </authorList>
    </citation>
    <scope>NUCLEOTIDE SEQUENCE [LARGE SCALE GENOMIC DNA]</scope>
    <source>
        <strain evidence="4 5">11W25H-1</strain>
    </source>
</reference>
<proteinExistence type="predicted"/>
<organism evidence="4 5">
    <name type="scientific">Labedella phragmitis</name>
    <dbReference type="NCBI Taxonomy" id="2498849"/>
    <lineage>
        <taxon>Bacteria</taxon>
        <taxon>Bacillati</taxon>
        <taxon>Actinomycetota</taxon>
        <taxon>Actinomycetes</taxon>
        <taxon>Micrococcales</taxon>
        <taxon>Microbacteriaceae</taxon>
        <taxon>Labedella</taxon>
    </lineage>
</organism>
<evidence type="ECO:0000256" key="2">
    <source>
        <dbReference type="ARBA" id="ARBA00023315"/>
    </source>
</evidence>
<feature type="domain" description="N-acetyltransferase" evidence="3">
    <location>
        <begin position="192"/>
        <end position="346"/>
    </location>
</feature>
<dbReference type="Pfam" id="PF00583">
    <property type="entry name" value="Acetyltransf_1"/>
    <property type="match status" value="2"/>
</dbReference>
<accession>A0A3S4BH43</accession>
<dbReference type="InterPro" id="IPR050832">
    <property type="entry name" value="Bact_Acetyltransf"/>
</dbReference>
<dbReference type="SUPFAM" id="SSF55729">
    <property type="entry name" value="Acyl-CoA N-acyltransferases (Nat)"/>
    <property type="match status" value="2"/>
</dbReference>
<dbReference type="AlphaFoldDB" id="A0A3S4BH43"/>
<protein>
    <submittedName>
        <fullName evidence="4">GNAT family N-acetyltransferase</fullName>
    </submittedName>
</protein>
<evidence type="ECO:0000313" key="5">
    <source>
        <dbReference type="Proteomes" id="UP000288547"/>
    </source>
</evidence>
<dbReference type="PROSITE" id="PS51186">
    <property type="entry name" value="GNAT"/>
    <property type="match status" value="2"/>
</dbReference>
<dbReference type="InterPro" id="IPR016181">
    <property type="entry name" value="Acyl_CoA_acyltransferase"/>
</dbReference>
<dbReference type="GO" id="GO:0016747">
    <property type="term" value="F:acyltransferase activity, transferring groups other than amino-acyl groups"/>
    <property type="evidence" value="ECO:0007669"/>
    <property type="project" value="InterPro"/>
</dbReference>
<keyword evidence="5" id="KW-1185">Reference proteome</keyword>
<dbReference type="PANTHER" id="PTHR43877">
    <property type="entry name" value="AMINOALKYLPHOSPHONATE N-ACETYLTRANSFERASE-RELATED-RELATED"/>
    <property type="match status" value="1"/>
</dbReference>
<gene>
    <name evidence="4" type="ORF">ELQ90_11510</name>
</gene>
<dbReference type="RefSeq" id="WP_128495425.1">
    <property type="nucleotide sequence ID" value="NZ_RZNB01000004.1"/>
</dbReference>
<sequence>MPPAGPLSERVVAPTALPVPDHEDVHEWRPATAADIDAIHATQRLMDAVDHPTWTTPREDIAEDFESSHIDPECDSLIALDADGTVIAWGVTALGPGQETRVQSYAFGGVHPEWRGRGIGRVLFDWQYARSAQQLASSHSSLPGWTVAYQEEGNDAAARLMTRSGLRLERYFTSMERVVAEPIPEFPSSDGIEIVPFTRELSEATRLARNDAFRDHWGSQPTVPERWEQFVGGESFREDLSWVAVEDDHAGGRRVVAFALSTVNEEDWAAQGFSSGYVALIGVVRDRRRRRLAPACIAALLSSYGRAGLERAVLDVDTASPTGANSLYAGMGFVPTTRSLAFVAEW</sequence>
<comment type="caution">
    <text evidence="4">The sequence shown here is derived from an EMBL/GenBank/DDBJ whole genome shotgun (WGS) entry which is preliminary data.</text>
</comment>
<evidence type="ECO:0000256" key="1">
    <source>
        <dbReference type="ARBA" id="ARBA00022679"/>
    </source>
</evidence>
<evidence type="ECO:0000313" key="4">
    <source>
        <dbReference type="EMBL" id="RWZ49965.1"/>
    </source>
</evidence>